<sequence>MFEDRSVSELDSLIKGNPEFRQLYQHHQDLDRRVMNAELGISPVDDLELTRMKREKLHAKDRLFRMAGSLLH</sequence>
<gene>
    <name evidence="1" type="ORF">GCM10008101_26360</name>
</gene>
<accession>A0ABQ3C7N5</accession>
<comment type="caution">
    <text evidence="1">The sequence shown here is derived from an EMBL/GenBank/DDBJ whole genome shotgun (WGS) entry which is preliminary data.</text>
</comment>
<dbReference type="Pfam" id="PF04325">
    <property type="entry name" value="DUF465"/>
    <property type="match status" value="1"/>
</dbReference>
<name>A0ABQ3C7N5_9GAMM</name>
<keyword evidence="2" id="KW-1185">Reference proteome</keyword>
<reference evidence="2" key="1">
    <citation type="journal article" date="2019" name="Int. J. Syst. Evol. Microbiol.">
        <title>The Global Catalogue of Microorganisms (GCM) 10K type strain sequencing project: providing services to taxonomists for standard genome sequencing and annotation.</title>
        <authorList>
            <consortium name="The Broad Institute Genomics Platform"/>
            <consortium name="The Broad Institute Genome Sequencing Center for Infectious Disease"/>
            <person name="Wu L."/>
            <person name="Ma J."/>
        </authorList>
    </citation>
    <scope>NUCLEOTIDE SEQUENCE [LARGE SCALE GENOMIC DNA]</scope>
    <source>
        <strain evidence="2">KCTC 22558</strain>
    </source>
</reference>
<dbReference type="InterPro" id="IPR007420">
    <property type="entry name" value="DUF465"/>
</dbReference>
<dbReference type="Proteomes" id="UP000643403">
    <property type="component" value="Unassembled WGS sequence"/>
</dbReference>
<protein>
    <recommendedName>
        <fullName evidence="3">DUF465 domain-containing protein</fullName>
    </recommendedName>
</protein>
<proteinExistence type="predicted"/>
<evidence type="ECO:0000313" key="2">
    <source>
        <dbReference type="Proteomes" id="UP000643403"/>
    </source>
</evidence>
<evidence type="ECO:0000313" key="1">
    <source>
        <dbReference type="EMBL" id="GGZ70746.1"/>
    </source>
</evidence>
<dbReference type="EMBL" id="BMXY01000004">
    <property type="protein sequence ID" value="GGZ70746.1"/>
    <property type="molecule type" value="Genomic_DNA"/>
</dbReference>
<dbReference type="RefSeq" id="WP_189450744.1">
    <property type="nucleotide sequence ID" value="NZ_BMXY01000004.1"/>
</dbReference>
<organism evidence="1 2">
    <name type="scientific">Cognatilysobacter xinjiangensis</name>
    <dbReference type="NCBI Taxonomy" id="546892"/>
    <lineage>
        <taxon>Bacteria</taxon>
        <taxon>Pseudomonadati</taxon>
        <taxon>Pseudomonadota</taxon>
        <taxon>Gammaproteobacteria</taxon>
        <taxon>Lysobacterales</taxon>
        <taxon>Lysobacteraceae</taxon>
        <taxon>Cognatilysobacter</taxon>
    </lineage>
</organism>
<evidence type="ECO:0008006" key="3">
    <source>
        <dbReference type="Google" id="ProtNLM"/>
    </source>
</evidence>
<dbReference type="Gene3D" id="6.10.280.50">
    <property type="match status" value="1"/>
</dbReference>
<dbReference type="InterPro" id="IPR038444">
    <property type="entry name" value="DUF465_sf"/>
</dbReference>